<dbReference type="InterPro" id="IPR036291">
    <property type="entry name" value="NAD(P)-bd_dom_sf"/>
</dbReference>
<dbReference type="GO" id="GO:0031177">
    <property type="term" value="F:phosphopantetheine binding"/>
    <property type="evidence" value="ECO:0007669"/>
    <property type="project" value="InterPro"/>
</dbReference>
<dbReference type="InterPro" id="IPR049551">
    <property type="entry name" value="PKS_DH_C"/>
</dbReference>
<evidence type="ECO:0000256" key="5">
    <source>
        <dbReference type="ARBA" id="ARBA00054155"/>
    </source>
</evidence>
<feature type="active site" description="Proton acceptor; for dehydratase activity" evidence="6">
    <location>
        <position position="946"/>
    </location>
</feature>
<dbReference type="GO" id="GO:0006633">
    <property type="term" value="P:fatty acid biosynthetic process"/>
    <property type="evidence" value="ECO:0007669"/>
    <property type="project" value="InterPro"/>
</dbReference>
<dbReference type="SMART" id="SM00829">
    <property type="entry name" value="PKS_ER"/>
    <property type="match status" value="1"/>
</dbReference>
<dbReference type="GO" id="GO:0004315">
    <property type="term" value="F:3-oxoacyl-[acyl-carrier-protein] synthase activity"/>
    <property type="evidence" value="ECO:0007669"/>
    <property type="project" value="InterPro"/>
</dbReference>
<dbReference type="Pfam" id="PF16197">
    <property type="entry name" value="KAsynt_C_assoc"/>
    <property type="match status" value="1"/>
</dbReference>
<dbReference type="SMART" id="SM00827">
    <property type="entry name" value="PKS_AT"/>
    <property type="match status" value="1"/>
</dbReference>
<dbReference type="InterPro" id="IPR020843">
    <property type="entry name" value="ER"/>
</dbReference>
<keyword evidence="3" id="KW-0808">Transferase</keyword>
<dbReference type="FunFam" id="3.40.50.720:FF:000209">
    <property type="entry name" value="Polyketide synthase Pks12"/>
    <property type="match status" value="1"/>
</dbReference>
<dbReference type="Pfam" id="PF13602">
    <property type="entry name" value="ADH_zinc_N_2"/>
    <property type="match status" value="1"/>
</dbReference>
<dbReference type="Pfam" id="PF08659">
    <property type="entry name" value="KR"/>
    <property type="match status" value="1"/>
</dbReference>
<dbReference type="InterPro" id="IPR020806">
    <property type="entry name" value="PKS_PP-bd"/>
</dbReference>
<evidence type="ECO:0000313" key="12">
    <source>
        <dbReference type="Proteomes" id="UP000024942"/>
    </source>
</evidence>
<dbReference type="InterPro" id="IPR014030">
    <property type="entry name" value="Ketoacyl_synth_N"/>
</dbReference>
<dbReference type="InterPro" id="IPR014031">
    <property type="entry name" value="Ketoacyl_synth_C"/>
</dbReference>
<comment type="caution">
    <text evidence="11">The sequence shown here is derived from an EMBL/GenBank/DDBJ whole genome shotgun (WGS) entry which is preliminary data.</text>
</comment>
<keyword evidence="2" id="KW-0597">Phosphoprotein</keyword>
<dbReference type="Gene3D" id="3.90.180.10">
    <property type="entry name" value="Medium-chain alcohol dehydrogenases, catalytic domain"/>
    <property type="match status" value="1"/>
</dbReference>
<dbReference type="Gene3D" id="3.40.47.10">
    <property type="match status" value="1"/>
</dbReference>
<dbReference type="InterPro" id="IPR020841">
    <property type="entry name" value="PKS_Beta-ketoAc_synthase_dom"/>
</dbReference>
<dbReference type="PATRIC" id="fig|1280953.3.peg.3122"/>
<name>A0A059G3R7_9PROT</name>
<dbReference type="InterPro" id="IPR020807">
    <property type="entry name" value="PKS_DH"/>
</dbReference>
<dbReference type="PANTHER" id="PTHR43775">
    <property type="entry name" value="FATTY ACID SYNTHASE"/>
    <property type="match status" value="1"/>
</dbReference>
<evidence type="ECO:0000256" key="2">
    <source>
        <dbReference type="ARBA" id="ARBA00022553"/>
    </source>
</evidence>
<dbReference type="Pfam" id="PF00550">
    <property type="entry name" value="PP-binding"/>
    <property type="match status" value="1"/>
</dbReference>
<protein>
    <submittedName>
        <fullName evidence="11">Beta-ketoacyl synthase</fullName>
    </submittedName>
</protein>
<feature type="domain" description="Ketosynthase family 3 (KS3)" evidence="9">
    <location>
        <begin position="33"/>
        <end position="458"/>
    </location>
</feature>
<dbReference type="InterPro" id="IPR014043">
    <property type="entry name" value="Acyl_transferase_dom"/>
</dbReference>
<dbReference type="Pfam" id="PF00109">
    <property type="entry name" value="ketoacyl-synt"/>
    <property type="match status" value="1"/>
</dbReference>
<feature type="region of interest" description="C-terminal hotdog fold" evidence="6">
    <location>
        <begin position="1055"/>
        <end position="1202"/>
    </location>
</feature>
<sequence>MSKIEINTNKTSAVKLALMARSAREQVGATLAADPIAIVGIGCRFPGGGNDAESFWSFLLESRTTVSPIPPDRWDAGKWYGEGPDAVGLSTAAGASFLNSVDMFDSGYFGIPPREADQMDPQQRIFLEVAVEAMEDAGFRFEDLRRSRTGVFVASYHNDYAQMLYRDPAAMDQRTLTGTLHSVLANRLSYIFDLRGPSISIDTACSSSLVAVHLACQSLRTGESNLALAGGVSAILAPELMVSMSRLGFLAPDGLCKTFDASANGFGRGEGCGVIALKRLSDALADGDRIWSVIRGSAVNQDGESTLLAAPNVQAQAALVREAVATSRVDAKDIVYIETHGTGTILGDPIEVDALAETIGTKEEDSPTCLLGGVKANIGHLEAAAGVAGVIKAALVLNRREVPAQPSFKKLNPHINLDSTRFEVASKHQPLPKSAGAPLAGVSSFGVGGTNAHVILEGAPQFSTPTIEARSDDIWTLPLSAHTPEALKQSAASWQTVLANSAPSLTDLCFTAAEKRSHHAHRLAIAAPTRDALARKLKHRAAGSFESPCPKICFVFCGQGPQQAGMGLSLAAREPVFAKHLEACDELIQQYAGWSLLEELAREDTDSRLKETAFAQPALTALQTGLVALLKSWNLEANTVVGHSVGEIAAMHSAGLLSLDEAIRIACHRGKIMQAADGTGAMASVLLDSATAAEAIAPFGAALSIAAINSPGETVISGETAALDTLLENLKAQGIGHHRLPVRYAFHSDQMSPFETRLVETLGEVPPHRANSIRAISTVTGEPVTQVDAAHFACGIRAPVLFAKAMQATATHERTVYIEIGPHPVLSSSIAASMEQVGVLDNPIVPTLRRGQADREAMVECAAKLYETGHSPRWPALIPSGGRIVSLPNYPWQRQRHWRHVNTSTDLLAGIASGHPLLGSRLNIASDDLVIFEGSQTSSSSWMLEHRIFGKAIAPATAIIELLAAAAQAIGGPSAHIDGFTQFAPLPLARPGEPSLRWHVVAQFRNGEWALKLNMFGDTESIYAHKTIAEASISTDASSYQSQEYENPPLARNSDFNRDATSVANSKVASHFCAIGADFGAAFQLLSDVKISQTAAIGRVSLTQTMAESSHLVHPAALDAGLQLCVIAAAGDSSTTWLPVAAKSFQVLNHSSSLFYDAEARLITDGSSGTLIADVRYRDPTGFLVAEIKGLRFAKATPQTLATNATPPVKLYTTSWKAESRDGESPNDHAQSWLVISDEKLGEELAEALADIAVCARMVRSEAAPSEFNAALDWLADAPEPRQIIDLVGLARDLDASEHVIRTLRHTQAIAKSSFSTSLAILTQGAFATENDLSTPSISGASVQGFIATVSLEHPELSIRGIDLDPAVNNYDAKELALALSAQLSRKGSAKLAMRGTEWLSPRISPANLSDGSSYRTLQRQDSAGIDGIKFETHKRSKLRKGQVRVAVRCAGLNFRDVLSTMGMLDGALPPLGVECSGEVIEVSPEVTAFKLGDLVFGYAPGALSEEITVPAEWLIHKPDHVTDEQAAGFTVAFGTALFGLDHIAKLTAGESVLIHAGAGGVGLAAIQIALARGAKVFTTAGSDSKRKMLRSMGVNHVYDSRTLDFERKVLDATHGQGVDVVLNSLVGDFTQASIRCLSATGRFLELGKRDVLSLEQFSAIKPEANYHIYDLGQIIEAEPTRLRPLLNSILDEIANGKLTPLHTQVFGIEQTREAMRFMASAKHIGKIVLRVPPRLTAPVRTDATYWITGGLGGLGLYTAQWLANSGAQHIVLTGRRSATESAKAAIAEIEKSGAIVHVLKNDVGDDTSNAQVLALIKNTMPPLRGIIHAAGTLRDGPALTREPEDVESVFRGKFQGACSLDRQTRELPLDFFVCYSAAGTILGASGQTLYTAANTALDALIVKRVREGYPGSSIAWGGWSGAGMLAGLSASAREGWAERGLVDITPDSGFPQLEQALQSGIPNTIAVAVDWRMFTATAPSGLDLGPFSELTHSSAIASLSAGRIPEQTLGAQLMTATPSERRAKLQQCVETAARDIIGLDSDMPIDPDHPLKDMGLDSLMSVEMRNELSRGIGLRLTATLLFDYPTVNRLIEYLDAQLCPSQPEKTENRGAESDDLDNLSDKELSALLDEELAASTTNRNTKREPQS</sequence>
<evidence type="ECO:0000256" key="4">
    <source>
        <dbReference type="ARBA" id="ARBA00023268"/>
    </source>
</evidence>
<dbReference type="FunFam" id="3.40.47.10:FF:000019">
    <property type="entry name" value="Polyketide synthase type I"/>
    <property type="match status" value="1"/>
</dbReference>
<evidence type="ECO:0000259" key="8">
    <source>
        <dbReference type="PROSITE" id="PS50075"/>
    </source>
</evidence>
<dbReference type="InterPro" id="IPR006162">
    <property type="entry name" value="Ppantetheine_attach_site"/>
</dbReference>
<dbReference type="Proteomes" id="UP000024942">
    <property type="component" value="Unassembled WGS sequence"/>
</dbReference>
<dbReference type="InterPro" id="IPR016035">
    <property type="entry name" value="Acyl_Trfase/lysoPLipase"/>
</dbReference>
<dbReference type="Pfam" id="PF14765">
    <property type="entry name" value="PS-DH"/>
    <property type="match status" value="1"/>
</dbReference>
<dbReference type="InterPro" id="IPR013968">
    <property type="entry name" value="PKS_KR"/>
</dbReference>
<dbReference type="Gene3D" id="3.10.129.110">
    <property type="entry name" value="Polyketide synthase dehydratase"/>
    <property type="match status" value="1"/>
</dbReference>
<feature type="region of interest" description="N-terminal hotdog fold" evidence="6">
    <location>
        <begin position="915"/>
        <end position="1038"/>
    </location>
</feature>
<dbReference type="RefSeq" id="WP_035540254.1">
    <property type="nucleotide sequence ID" value="NZ_ARYL01000028.1"/>
</dbReference>
<dbReference type="GO" id="GO:0071770">
    <property type="term" value="P:DIM/DIP cell wall layer assembly"/>
    <property type="evidence" value="ECO:0007669"/>
    <property type="project" value="TreeGrafter"/>
</dbReference>
<dbReference type="InterPro" id="IPR009081">
    <property type="entry name" value="PP-bd_ACP"/>
</dbReference>
<dbReference type="SMART" id="SM00826">
    <property type="entry name" value="PKS_DH"/>
    <property type="match status" value="1"/>
</dbReference>
<dbReference type="Pfam" id="PF02801">
    <property type="entry name" value="Ketoacyl-synt_C"/>
    <property type="match status" value="1"/>
</dbReference>
<accession>A0A059G3R7</accession>
<dbReference type="SMART" id="SM00823">
    <property type="entry name" value="PKS_PP"/>
    <property type="match status" value="1"/>
</dbReference>
<dbReference type="SUPFAM" id="SSF55048">
    <property type="entry name" value="Probable ACP-binding domain of malonyl-CoA ACP transacylase"/>
    <property type="match status" value="1"/>
</dbReference>
<dbReference type="InterPro" id="IPR049900">
    <property type="entry name" value="PKS_mFAS_DH"/>
</dbReference>
<dbReference type="GO" id="GO:0005886">
    <property type="term" value="C:plasma membrane"/>
    <property type="evidence" value="ECO:0007669"/>
    <property type="project" value="TreeGrafter"/>
</dbReference>
<dbReference type="InterPro" id="IPR050091">
    <property type="entry name" value="PKS_NRPS_Biosynth_Enz"/>
</dbReference>
<dbReference type="InterPro" id="IPR036736">
    <property type="entry name" value="ACP-like_sf"/>
</dbReference>
<dbReference type="InterPro" id="IPR013154">
    <property type="entry name" value="ADH-like_N"/>
</dbReference>
<dbReference type="InterPro" id="IPR016036">
    <property type="entry name" value="Malonyl_transacylase_ACP-bd"/>
</dbReference>
<evidence type="ECO:0000256" key="3">
    <source>
        <dbReference type="ARBA" id="ARBA00022679"/>
    </source>
</evidence>
<dbReference type="PROSITE" id="PS52019">
    <property type="entry name" value="PKS_MFAS_DH"/>
    <property type="match status" value="1"/>
</dbReference>
<dbReference type="Gene3D" id="1.10.1200.10">
    <property type="entry name" value="ACP-like"/>
    <property type="match status" value="1"/>
</dbReference>
<dbReference type="Gene3D" id="3.40.366.10">
    <property type="entry name" value="Malonyl-Coenzyme A Acyl Carrier Protein, domain 2"/>
    <property type="match status" value="1"/>
</dbReference>
<dbReference type="InterPro" id="IPR032821">
    <property type="entry name" value="PKS_assoc"/>
</dbReference>
<keyword evidence="1" id="KW-0596">Phosphopantetheine</keyword>
<evidence type="ECO:0000313" key="11">
    <source>
        <dbReference type="EMBL" id="KDA01431.1"/>
    </source>
</evidence>
<dbReference type="STRING" id="1280953.HOC_15547"/>
<dbReference type="PANTHER" id="PTHR43775:SF37">
    <property type="entry name" value="SI:DKEY-61P9.11"/>
    <property type="match status" value="1"/>
</dbReference>
<feature type="domain" description="Carrier" evidence="8">
    <location>
        <begin position="2024"/>
        <end position="2099"/>
    </location>
</feature>
<dbReference type="InterPro" id="IPR016039">
    <property type="entry name" value="Thiolase-like"/>
</dbReference>
<evidence type="ECO:0000256" key="7">
    <source>
        <dbReference type="SAM" id="MobiDB-lite"/>
    </source>
</evidence>
<feature type="active site" description="Proton donor; for dehydratase activity" evidence="6">
    <location>
        <position position="1119"/>
    </location>
</feature>
<evidence type="ECO:0000256" key="6">
    <source>
        <dbReference type="PROSITE-ProRule" id="PRU01363"/>
    </source>
</evidence>
<dbReference type="InterPro" id="IPR018201">
    <property type="entry name" value="Ketoacyl_synth_AS"/>
</dbReference>
<feature type="domain" description="PKS/mFAS DH" evidence="10">
    <location>
        <begin position="915"/>
        <end position="1202"/>
    </location>
</feature>
<reference evidence="11 12" key="1">
    <citation type="journal article" date="2014" name="Antonie Van Leeuwenhoek">
        <title>Hyphomonas beringensis sp. nov. and Hyphomonas chukchiensis sp. nov., isolated from surface seawater of the Bering Sea and Chukchi Sea.</title>
        <authorList>
            <person name="Li C."/>
            <person name="Lai Q."/>
            <person name="Li G."/>
            <person name="Dong C."/>
            <person name="Wang J."/>
            <person name="Liao Y."/>
            <person name="Shao Z."/>
        </authorList>
    </citation>
    <scope>NUCLEOTIDE SEQUENCE [LARGE SCALE GENOMIC DNA]</scope>
    <source>
        <strain evidence="11 12">SCH89</strain>
    </source>
</reference>
<dbReference type="OrthoDB" id="9778690at2"/>
<keyword evidence="12" id="KW-1185">Reference proteome</keyword>
<gene>
    <name evidence="11" type="ORF">HOC_15547</name>
</gene>
<dbReference type="CDD" id="cd00833">
    <property type="entry name" value="PKS"/>
    <property type="match status" value="1"/>
</dbReference>
<dbReference type="SUPFAM" id="SSF53901">
    <property type="entry name" value="Thiolase-like"/>
    <property type="match status" value="1"/>
</dbReference>
<dbReference type="CDD" id="cd05195">
    <property type="entry name" value="enoyl_red"/>
    <property type="match status" value="1"/>
</dbReference>
<dbReference type="GO" id="GO:0004312">
    <property type="term" value="F:fatty acid synthase activity"/>
    <property type="evidence" value="ECO:0007669"/>
    <property type="project" value="TreeGrafter"/>
</dbReference>
<comment type="function">
    <text evidence="5">Involved in production of the polyketide antibiotic thailandamide.</text>
</comment>
<dbReference type="PROSITE" id="PS50075">
    <property type="entry name" value="CARRIER"/>
    <property type="match status" value="1"/>
</dbReference>
<dbReference type="SMART" id="SM00825">
    <property type="entry name" value="PKS_KS"/>
    <property type="match status" value="1"/>
</dbReference>
<dbReference type="InterPro" id="IPR042104">
    <property type="entry name" value="PKS_dehydratase_sf"/>
</dbReference>
<dbReference type="SUPFAM" id="SSF50129">
    <property type="entry name" value="GroES-like"/>
    <property type="match status" value="1"/>
</dbReference>
<dbReference type="PROSITE" id="PS52004">
    <property type="entry name" value="KS3_2"/>
    <property type="match status" value="1"/>
</dbReference>
<dbReference type="Gene3D" id="3.30.70.3290">
    <property type="match status" value="1"/>
</dbReference>
<proteinExistence type="predicted"/>
<dbReference type="InterPro" id="IPR057326">
    <property type="entry name" value="KR_dom"/>
</dbReference>
<dbReference type="SMART" id="SM00822">
    <property type="entry name" value="PKS_KR"/>
    <property type="match status" value="1"/>
</dbReference>
<keyword evidence="4" id="KW-0511">Multifunctional enzyme</keyword>
<dbReference type="SUPFAM" id="SSF51735">
    <property type="entry name" value="NAD(P)-binding Rossmann-fold domains"/>
    <property type="match status" value="3"/>
</dbReference>
<dbReference type="Gene3D" id="3.40.50.720">
    <property type="entry name" value="NAD(P)-binding Rossmann-like Domain"/>
    <property type="match status" value="3"/>
</dbReference>
<dbReference type="Pfam" id="PF08240">
    <property type="entry name" value="ADH_N"/>
    <property type="match status" value="1"/>
</dbReference>
<dbReference type="GO" id="GO:0016491">
    <property type="term" value="F:oxidoreductase activity"/>
    <property type="evidence" value="ECO:0007669"/>
    <property type="project" value="InterPro"/>
</dbReference>
<dbReference type="InterPro" id="IPR001227">
    <property type="entry name" value="Ac_transferase_dom_sf"/>
</dbReference>
<dbReference type="eggNOG" id="COG3321">
    <property type="taxonomic scope" value="Bacteria"/>
</dbReference>
<dbReference type="InterPro" id="IPR011032">
    <property type="entry name" value="GroES-like_sf"/>
</dbReference>
<dbReference type="SMART" id="SM01294">
    <property type="entry name" value="PKS_PP_betabranch"/>
    <property type="match status" value="1"/>
</dbReference>
<dbReference type="Pfam" id="PF21089">
    <property type="entry name" value="PKS_DH_N"/>
    <property type="match status" value="1"/>
</dbReference>
<organism evidence="11 12">
    <name type="scientific">Hyphomonas oceanitis SCH89</name>
    <dbReference type="NCBI Taxonomy" id="1280953"/>
    <lineage>
        <taxon>Bacteria</taxon>
        <taxon>Pseudomonadati</taxon>
        <taxon>Pseudomonadota</taxon>
        <taxon>Alphaproteobacteria</taxon>
        <taxon>Hyphomonadales</taxon>
        <taxon>Hyphomonadaceae</taxon>
        <taxon>Hyphomonas</taxon>
    </lineage>
</organism>
<dbReference type="InterPro" id="IPR049552">
    <property type="entry name" value="PKS_DH_N"/>
</dbReference>
<dbReference type="SUPFAM" id="SSF52151">
    <property type="entry name" value="FabD/lysophospholipase-like"/>
    <property type="match status" value="1"/>
</dbReference>
<feature type="region of interest" description="Disordered" evidence="7">
    <location>
        <begin position="2103"/>
        <end position="2148"/>
    </location>
</feature>
<dbReference type="Pfam" id="PF00698">
    <property type="entry name" value="Acyl_transf_1"/>
    <property type="match status" value="1"/>
</dbReference>
<dbReference type="EMBL" id="ARYL01000028">
    <property type="protein sequence ID" value="KDA01431.1"/>
    <property type="molecule type" value="Genomic_DNA"/>
</dbReference>
<evidence type="ECO:0000259" key="10">
    <source>
        <dbReference type="PROSITE" id="PS52019"/>
    </source>
</evidence>
<evidence type="ECO:0000256" key="1">
    <source>
        <dbReference type="ARBA" id="ARBA00022450"/>
    </source>
</evidence>
<dbReference type="PROSITE" id="PS00012">
    <property type="entry name" value="PHOSPHOPANTETHEINE"/>
    <property type="match status" value="1"/>
</dbReference>
<dbReference type="GO" id="GO:0005737">
    <property type="term" value="C:cytoplasm"/>
    <property type="evidence" value="ECO:0007669"/>
    <property type="project" value="TreeGrafter"/>
</dbReference>
<dbReference type="PROSITE" id="PS00606">
    <property type="entry name" value="KS3_1"/>
    <property type="match status" value="1"/>
</dbReference>
<evidence type="ECO:0000259" key="9">
    <source>
        <dbReference type="PROSITE" id="PS52004"/>
    </source>
</evidence>
<dbReference type="SUPFAM" id="SSF47336">
    <property type="entry name" value="ACP-like"/>
    <property type="match status" value="1"/>
</dbReference>